<accession>A0A106C3V4</accession>
<keyword evidence="9 11" id="KW-0472">Membrane</keyword>
<keyword evidence="4" id="KW-1003">Cell membrane</keyword>
<name>A0A106C3V4_SHEFR</name>
<dbReference type="PRINTS" id="PR00813">
    <property type="entry name" value="BCTERIALGSPG"/>
</dbReference>
<evidence type="ECO:0000256" key="7">
    <source>
        <dbReference type="ARBA" id="ARBA00022692"/>
    </source>
</evidence>
<keyword evidence="5" id="KW-0488">Methylation</keyword>
<keyword evidence="6" id="KW-0997">Cell inner membrane</keyword>
<evidence type="ECO:0000256" key="11">
    <source>
        <dbReference type="SAM" id="Phobius"/>
    </source>
</evidence>
<dbReference type="Pfam" id="PF07963">
    <property type="entry name" value="N_methyl"/>
    <property type="match status" value="1"/>
</dbReference>
<evidence type="ECO:0000313" key="13">
    <source>
        <dbReference type="EMBL" id="KVX03752.1"/>
    </source>
</evidence>
<dbReference type="PANTHER" id="PTHR30093:SF45">
    <property type="entry name" value="TYPE II SECRETION SYSTEM CORE PROTEIN G"/>
    <property type="match status" value="1"/>
</dbReference>
<evidence type="ECO:0000259" key="12">
    <source>
        <dbReference type="Pfam" id="PF08334"/>
    </source>
</evidence>
<dbReference type="InterPro" id="IPR013545">
    <property type="entry name" value="T2SS_protein-GspG_C"/>
</dbReference>
<keyword evidence="8 11" id="KW-1133">Transmembrane helix</keyword>
<dbReference type="AlphaFoldDB" id="A0A106C3V4"/>
<reference evidence="13 14" key="1">
    <citation type="submission" date="2016-01" db="EMBL/GenBank/DDBJ databases">
        <title>Draft genome of the antarctic isolate Shewanella frigidimarina Ag06-30.</title>
        <authorList>
            <person name="Parmeciano Di Noto G."/>
            <person name="Vazquez S."/>
            <person name="Mac Cormack W."/>
            <person name="Iriarte A."/>
            <person name="Quiroga C."/>
        </authorList>
    </citation>
    <scope>NUCLEOTIDE SEQUENCE [LARGE SCALE GENOMIC DNA]</scope>
    <source>
        <strain evidence="13 14">Ag06-30</strain>
    </source>
</reference>
<dbReference type="InterPro" id="IPR045584">
    <property type="entry name" value="Pilin-like"/>
</dbReference>
<evidence type="ECO:0000256" key="9">
    <source>
        <dbReference type="ARBA" id="ARBA00023136"/>
    </source>
</evidence>
<evidence type="ECO:0000256" key="6">
    <source>
        <dbReference type="ARBA" id="ARBA00022519"/>
    </source>
</evidence>
<dbReference type="GO" id="GO:0015627">
    <property type="term" value="C:type II protein secretion system complex"/>
    <property type="evidence" value="ECO:0007669"/>
    <property type="project" value="InterPro"/>
</dbReference>
<evidence type="ECO:0000256" key="10">
    <source>
        <dbReference type="SAM" id="MobiDB-lite"/>
    </source>
</evidence>
<dbReference type="EMBL" id="LRDC01000001">
    <property type="protein sequence ID" value="KVX03752.1"/>
    <property type="molecule type" value="Genomic_DNA"/>
</dbReference>
<dbReference type="InterPro" id="IPR000983">
    <property type="entry name" value="Bac_GSPG_pilin"/>
</dbReference>
<dbReference type="Pfam" id="PF08334">
    <property type="entry name" value="T2SSG"/>
    <property type="match status" value="1"/>
</dbReference>
<dbReference type="InterPro" id="IPR012902">
    <property type="entry name" value="N_methyl_site"/>
</dbReference>
<dbReference type="SUPFAM" id="SSF54523">
    <property type="entry name" value="Pili subunits"/>
    <property type="match status" value="1"/>
</dbReference>
<comment type="subcellular location">
    <subcellularLocation>
        <location evidence="1">Cell inner membrane</location>
        <topology evidence="1">Single-pass membrane protein</topology>
    </subcellularLocation>
</comment>
<dbReference type="GO" id="GO:0005886">
    <property type="term" value="C:plasma membrane"/>
    <property type="evidence" value="ECO:0007669"/>
    <property type="project" value="UniProtKB-SubCell"/>
</dbReference>
<keyword evidence="7 11" id="KW-0812">Transmembrane</keyword>
<dbReference type="Proteomes" id="UP000055702">
    <property type="component" value="Unassembled WGS sequence"/>
</dbReference>
<feature type="domain" description="Type II secretion system protein GspG C-terminal" evidence="12">
    <location>
        <begin position="29"/>
        <end position="128"/>
    </location>
</feature>
<dbReference type="Gene3D" id="3.30.700.10">
    <property type="entry name" value="Glycoprotein, Type 4 Pilin"/>
    <property type="match status" value="1"/>
</dbReference>
<dbReference type="NCBIfam" id="TIGR02532">
    <property type="entry name" value="IV_pilin_GFxxxE"/>
    <property type="match status" value="1"/>
</dbReference>
<feature type="transmembrane region" description="Helical" evidence="11">
    <location>
        <begin position="6"/>
        <end position="26"/>
    </location>
</feature>
<feature type="region of interest" description="Disordered" evidence="10">
    <location>
        <begin position="93"/>
        <end position="130"/>
    </location>
</feature>
<evidence type="ECO:0000256" key="8">
    <source>
        <dbReference type="ARBA" id="ARBA00022989"/>
    </source>
</evidence>
<dbReference type="NCBIfam" id="TIGR01710">
    <property type="entry name" value="typeII_sec_gspG"/>
    <property type="match status" value="1"/>
</dbReference>
<evidence type="ECO:0000256" key="2">
    <source>
        <dbReference type="ARBA" id="ARBA00009984"/>
    </source>
</evidence>
<proteinExistence type="inferred from homology"/>
<sequence>MKRAGFTLVELLIVITILGLLMSLVAPKMFSKVSSTQRSTAVAQMSNFETSLDTYRLDVGSYPTSLDELRASTKQGWDGPYLPKEVPLDPWGNAYQYESPGEGGTPYSLRSFGKDGQVGGTDDNEDIIHQ</sequence>
<evidence type="ECO:0000256" key="3">
    <source>
        <dbReference type="ARBA" id="ARBA00020042"/>
    </source>
</evidence>
<dbReference type="PANTHER" id="PTHR30093">
    <property type="entry name" value="GENERAL SECRETION PATHWAY PROTEIN G"/>
    <property type="match status" value="1"/>
</dbReference>
<protein>
    <recommendedName>
        <fullName evidence="3">Type II secretion system core protein G</fullName>
    </recommendedName>
</protein>
<evidence type="ECO:0000256" key="4">
    <source>
        <dbReference type="ARBA" id="ARBA00022475"/>
    </source>
</evidence>
<organism evidence="13">
    <name type="scientific">Shewanella frigidimarina</name>
    <dbReference type="NCBI Taxonomy" id="56812"/>
    <lineage>
        <taxon>Bacteria</taxon>
        <taxon>Pseudomonadati</taxon>
        <taxon>Pseudomonadota</taxon>
        <taxon>Gammaproteobacteria</taxon>
        <taxon>Alteromonadales</taxon>
        <taxon>Shewanellaceae</taxon>
        <taxon>Shewanella</taxon>
    </lineage>
</organism>
<evidence type="ECO:0000313" key="14">
    <source>
        <dbReference type="Proteomes" id="UP000055702"/>
    </source>
</evidence>
<dbReference type="GO" id="GO:0015628">
    <property type="term" value="P:protein secretion by the type II secretion system"/>
    <property type="evidence" value="ECO:0007669"/>
    <property type="project" value="InterPro"/>
</dbReference>
<evidence type="ECO:0000256" key="1">
    <source>
        <dbReference type="ARBA" id="ARBA00004377"/>
    </source>
</evidence>
<evidence type="ECO:0000256" key="5">
    <source>
        <dbReference type="ARBA" id="ARBA00022481"/>
    </source>
</evidence>
<dbReference type="InterPro" id="IPR010054">
    <property type="entry name" value="Type2_sec_GspG"/>
</dbReference>
<comment type="caution">
    <text evidence="13">The sequence shown here is derived from an EMBL/GenBank/DDBJ whole genome shotgun (WGS) entry which is preliminary data.</text>
</comment>
<dbReference type="PROSITE" id="PS00409">
    <property type="entry name" value="PROKAR_NTER_METHYL"/>
    <property type="match status" value="1"/>
</dbReference>
<gene>
    <name evidence="13" type="ORF">AWJ07_02805</name>
</gene>
<comment type="similarity">
    <text evidence="2">Belongs to the GSP G family.</text>
</comment>